<dbReference type="InterPro" id="IPR041647">
    <property type="entry name" value="IRK_C"/>
</dbReference>
<evidence type="ECO:0000256" key="12">
    <source>
        <dbReference type="RuleBase" id="RU003822"/>
    </source>
</evidence>
<dbReference type="PANTHER" id="PTHR11767:SF102">
    <property type="entry name" value="INWARDLY RECTIFYING POTASSIUM CHANNEL 1, ISOFORM F"/>
    <property type="match status" value="1"/>
</dbReference>
<dbReference type="Pfam" id="PF01007">
    <property type="entry name" value="IRK"/>
    <property type="match status" value="1"/>
</dbReference>
<keyword evidence="2 12" id="KW-0813">Transport</keyword>
<evidence type="ECO:0000256" key="2">
    <source>
        <dbReference type="ARBA" id="ARBA00022448"/>
    </source>
</evidence>
<dbReference type="Pfam" id="PF17655">
    <property type="entry name" value="IRK_C"/>
    <property type="match status" value="1"/>
</dbReference>
<dbReference type="AlphaFoldDB" id="A0ABD0YIJ0"/>
<evidence type="ECO:0000256" key="5">
    <source>
        <dbReference type="ARBA" id="ARBA00022882"/>
    </source>
</evidence>
<comment type="caution">
    <text evidence="16">The sequence shown here is derived from an EMBL/GenBank/DDBJ whole genome shotgun (WGS) entry which is preliminary data.</text>
</comment>
<dbReference type="SUPFAM" id="SSF81324">
    <property type="entry name" value="Voltage-gated potassium channels"/>
    <property type="match status" value="1"/>
</dbReference>
<organism evidence="16 17">
    <name type="scientific">Ranatra chinensis</name>
    <dbReference type="NCBI Taxonomy" id="642074"/>
    <lineage>
        <taxon>Eukaryota</taxon>
        <taxon>Metazoa</taxon>
        <taxon>Ecdysozoa</taxon>
        <taxon>Arthropoda</taxon>
        <taxon>Hexapoda</taxon>
        <taxon>Insecta</taxon>
        <taxon>Pterygota</taxon>
        <taxon>Neoptera</taxon>
        <taxon>Paraneoptera</taxon>
        <taxon>Hemiptera</taxon>
        <taxon>Heteroptera</taxon>
        <taxon>Panheteroptera</taxon>
        <taxon>Nepomorpha</taxon>
        <taxon>Nepidae</taxon>
        <taxon>Ranatrinae</taxon>
        <taxon>Ranatra</taxon>
    </lineage>
</organism>
<evidence type="ECO:0000313" key="17">
    <source>
        <dbReference type="Proteomes" id="UP001558652"/>
    </source>
</evidence>
<evidence type="ECO:0000313" key="16">
    <source>
        <dbReference type="EMBL" id="KAL1131057.1"/>
    </source>
</evidence>
<reference evidence="16 17" key="1">
    <citation type="submission" date="2024-07" db="EMBL/GenBank/DDBJ databases">
        <title>Chromosome-level genome assembly of the water stick insect Ranatra chinensis (Heteroptera: Nepidae).</title>
        <authorList>
            <person name="Liu X."/>
        </authorList>
    </citation>
    <scope>NUCLEOTIDE SEQUENCE [LARGE SCALE GENOMIC DNA]</scope>
    <source>
        <strain evidence="16">Cailab_2021Rc</strain>
        <tissue evidence="16">Muscle</tissue>
    </source>
</reference>
<evidence type="ECO:0000256" key="4">
    <source>
        <dbReference type="ARBA" id="ARBA00022692"/>
    </source>
</evidence>
<protein>
    <submittedName>
        <fullName evidence="16">Uncharacterized protein</fullName>
    </submittedName>
</protein>
<evidence type="ECO:0000256" key="13">
    <source>
        <dbReference type="SAM" id="Phobius"/>
    </source>
</evidence>
<evidence type="ECO:0000256" key="8">
    <source>
        <dbReference type="ARBA" id="ARBA00023065"/>
    </source>
</evidence>
<dbReference type="InterPro" id="IPR013518">
    <property type="entry name" value="K_chnl_inward-rec_Kir_cyto"/>
</dbReference>
<evidence type="ECO:0000259" key="14">
    <source>
        <dbReference type="Pfam" id="PF01007"/>
    </source>
</evidence>
<proteinExistence type="inferred from homology"/>
<evidence type="ECO:0000256" key="3">
    <source>
        <dbReference type="ARBA" id="ARBA00022538"/>
    </source>
</evidence>
<keyword evidence="6 12" id="KW-0630">Potassium</keyword>
<feature type="transmembrane region" description="Helical" evidence="13">
    <location>
        <begin position="36"/>
        <end position="59"/>
    </location>
</feature>
<dbReference type="GO" id="GO:0034220">
    <property type="term" value="P:monoatomic ion transmembrane transport"/>
    <property type="evidence" value="ECO:0007669"/>
    <property type="project" value="UniProtKB-KW"/>
</dbReference>
<evidence type="ECO:0000256" key="9">
    <source>
        <dbReference type="ARBA" id="ARBA00023136"/>
    </source>
</evidence>
<sequence length="351" mass="40519">MSRGGKCTLRKKWRLCNLKYYARDLFNTLIDSRWRVILWIFVVSFVSSWFIFGLFWWVIAYAHDDLLTSPHAEDQHEPCVTLVEDMVSAFMFSLETQYTTGYGTRSPTTQCPEAIFLICVQSIFGMLQESVMVGIVFAKLSRPKARSQAILFSEKAVVCMRDGRLHLMVRVADVRKSNLIGCKLFCWILTHRTTKEGEQLPNYQRRIKVSVDEGGSNLFLLWPVTVTHRMDRRSPLYDLSAVELLSAQFEVVVSLVCTSESTGQSTEAKRSYTPSEIFWGHRFQTMMDRRRGAGQLDYALFDKTVAVETPLCSQRQLDCWSQPCSPLSNDLNHRLLWEQSEHQHKTDTEIV</sequence>
<dbReference type="PRINTS" id="PR01320">
    <property type="entry name" value="KIRCHANNEL"/>
</dbReference>
<evidence type="ECO:0000256" key="1">
    <source>
        <dbReference type="ARBA" id="ARBA00004141"/>
    </source>
</evidence>
<keyword evidence="7 13" id="KW-1133">Transmembrane helix</keyword>
<evidence type="ECO:0000256" key="6">
    <source>
        <dbReference type="ARBA" id="ARBA00022958"/>
    </source>
</evidence>
<dbReference type="InterPro" id="IPR040445">
    <property type="entry name" value="Kir_TM"/>
</dbReference>
<dbReference type="EMBL" id="JBFDAA010000007">
    <property type="protein sequence ID" value="KAL1131057.1"/>
    <property type="molecule type" value="Genomic_DNA"/>
</dbReference>
<dbReference type="InterPro" id="IPR014756">
    <property type="entry name" value="Ig_E-set"/>
</dbReference>
<keyword evidence="17" id="KW-1185">Reference proteome</keyword>
<dbReference type="SUPFAM" id="SSF81296">
    <property type="entry name" value="E set domains"/>
    <property type="match status" value="1"/>
</dbReference>
<feature type="domain" description="Inward rectifier potassium channel C-terminal" evidence="15">
    <location>
        <begin position="150"/>
        <end position="318"/>
    </location>
</feature>
<keyword evidence="3 12" id="KW-0633">Potassium transport</keyword>
<keyword evidence="4 12" id="KW-0812">Transmembrane</keyword>
<keyword evidence="5 12" id="KW-0851">Voltage-gated channel</keyword>
<dbReference type="PANTHER" id="PTHR11767">
    <property type="entry name" value="INWARD RECTIFIER POTASSIUM CHANNEL"/>
    <property type="match status" value="1"/>
</dbReference>
<evidence type="ECO:0000259" key="15">
    <source>
        <dbReference type="Pfam" id="PF17655"/>
    </source>
</evidence>
<dbReference type="Gene3D" id="2.60.40.1400">
    <property type="entry name" value="G protein-activated inward rectifier potassium channel 1"/>
    <property type="match status" value="1"/>
</dbReference>
<dbReference type="Gene3D" id="1.10.287.70">
    <property type="match status" value="1"/>
</dbReference>
<dbReference type="PIRSF" id="PIRSF005465">
    <property type="entry name" value="GIRK_kir"/>
    <property type="match status" value="1"/>
</dbReference>
<feature type="domain" description="Potassium channel inwardly rectifying transmembrane" evidence="14">
    <location>
        <begin position="4"/>
        <end position="143"/>
    </location>
</feature>
<dbReference type="Proteomes" id="UP001558652">
    <property type="component" value="Unassembled WGS sequence"/>
</dbReference>
<evidence type="ECO:0000256" key="7">
    <source>
        <dbReference type="ARBA" id="ARBA00022989"/>
    </source>
</evidence>
<feature type="site" description="Role in the control of polyamine-mediated channel gating and in the blocking by intracellular magnesium" evidence="11">
    <location>
        <position position="129"/>
    </location>
</feature>
<dbReference type="GO" id="GO:0034702">
    <property type="term" value="C:monoatomic ion channel complex"/>
    <property type="evidence" value="ECO:0007669"/>
    <property type="project" value="UniProtKB-KW"/>
</dbReference>
<comment type="subcellular location">
    <subcellularLocation>
        <location evidence="1 12">Membrane</location>
        <topology evidence="1 12">Multi-pass membrane protein</topology>
    </subcellularLocation>
</comment>
<accession>A0ABD0YIJ0</accession>
<evidence type="ECO:0000256" key="10">
    <source>
        <dbReference type="ARBA" id="ARBA00023303"/>
    </source>
</evidence>
<dbReference type="FunFam" id="1.10.287.70:FF:000019">
    <property type="entry name" value="G protein-activated inward rectifier potassium channel 1"/>
    <property type="match status" value="1"/>
</dbReference>
<evidence type="ECO:0000256" key="11">
    <source>
        <dbReference type="PIRSR" id="PIRSR005465-1"/>
    </source>
</evidence>
<gene>
    <name evidence="16" type="ORF">AAG570_012294</name>
</gene>
<keyword evidence="10 12" id="KW-0407">Ion channel</keyword>
<comment type="similarity">
    <text evidence="12">Belongs to the inward rectifier-type potassium channel (TC 1.A.2.1) family.</text>
</comment>
<name>A0ABD0YIJ0_9HEMI</name>
<keyword evidence="8 12" id="KW-0406">Ion transport</keyword>
<dbReference type="GO" id="GO:0006813">
    <property type="term" value="P:potassium ion transport"/>
    <property type="evidence" value="ECO:0007669"/>
    <property type="project" value="UniProtKB-KW"/>
</dbReference>
<keyword evidence="9 13" id="KW-0472">Membrane</keyword>
<dbReference type="InterPro" id="IPR016449">
    <property type="entry name" value="K_chnl_inward-rec_Kir"/>
</dbReference>